<comment type="similarity">
    <text evidence="1">Belongs to the LysR transcriptional regulatory family.</text>
</comment>
<sequence length="306" mass="32650">MLELRHLRVLREIARTGSYSAAARNLGYTQPAISQQMKALERCYGTPLVARAGRRIVFTEAGRELVRHAQAILSGVAAAEATLTAMANLQSGHVRLVSFPSASATMVPSAAATMRARHPGIRLSLTEAEPPESVRLVREGECDLALTFSYPGDADDGDDTADLVRVPLVSDSLVALLPGGHPLTDRTSVRLADLAGESWIAGCPRCQQHLVRVCEETGFTPDIAFSTDDNVAVQSLVAKGLGVAAAPALVLSSVRRTDLAVRPLSPTTHREIAIVAWPDHVRVPAVRATIDALREAVRSAQPPGPW</sequence>
<dbReference type="InterPro" id="IPR000847">
    <property type="entry name" value="LysR_HTH_N"/>
</dbReference>
<feature type="domain" description="HTH lysR-type" evidence="5">
    <location>
        <begin position="2"/>
        <end position="59"/>
    </location>
</feature>
<keyword evidence="2" id="KW-0805">Transcription regulation</keyword>
<evidence type="ECO:0000256" key="3">
    <source>
        <dbReference type="ARBA" id="ARBA00023125"/>
    </source>
</evidence>
<evidence type="ECO:0000256" key="1">
    <source>
        <dbReference type="ARBA" id="ARBA00009437"/>
    </source>
</evidence>
<dbReference type="FunFam" id="1.10.10.10:FF:000001">
    <property type="entry name" value="LysR family transcriptional regulator"/>
    <property type="match status" value="1"/>
</dbReference>
<proteinExistence type="inferred from homology"/>
<dbReference type="CDD" id="cd08423">
    <property type="entry name" value="PBP2_LTTR_like_6"/>
    <property type="match status" value="1"/>
</dbReference>
<dbReference type="GO" id="GO:0032993">
    <property type="term" value="C:protein-DNA complex"/>
    <property type="evidence" value="ECO:0007669"/>
    <property type="project" value="TreeGrafter"/>
</dbReference>
<dbReference type="RefSeq" id="WP_073481162.1">
    <property type="nucleotide sequence ID" value="NZ_FQVN01000003.1"/>
</dbReference>
<evidence type="ECO:0000256" key="2">
    <source>
        <dbReference type="ARBA" id="ARBA00023015"/>
    </source>
</evidence>
<dbReference type="Gene3D" id="3.40.190.10">
    <property type="entry name" value="Periplasmic binding protein-like II"/>
    <property type="match status" value="2"/>
</dbReference>
<organism evidence="6 7">
    <name type="scientific">Streptoalloteichus hindustanus</name>
    <dbReference type="NCBI Taxonomy" id="2017"/>
    <lineage>
        <taxon>Bacteria</taxon>
        <taxon>Bacillati</taxon>
        <taxon>Actinomycetota</taxon>
        <taxon>Actinomycetes</taxon>
        <taxon>Pseudonocardiales</taxon>
        <taxon>Pseudonocardiaceae</taxon>
        <taxon>Streptoalloteichus</taxon>
    </lineage>
</organism>
<keyword evidence="7" id="KW-1185">Reference proteome</keyword>
<dbReference type="Gene3D" id="1.10.10.10">
    <property type="entry name" value="Winged helix-like DNA-binding domain superfamily/Winged helix DNA-binding domain"/>
    <property type="match status" value="1"/>
</dbReference>
<evidence type="ECO:0000256" key="4">
    <source>
        <dbReference type="ARBA" id="ARBA00023163"/>
    </source>
</evidence>
<dbReference type="PANTHER" id="PTHR30346:SF29">
    <property type="entry name" value="LYSR SUBSTRATE-BINDING"/>
    <property type="match status" value="1"/>
</dbReference>
<dbReference type="SUPFAM" id="SSF46785">
    <property type="entry name" value="Winged helix' DNA-binding domain"/>
    <property type="match status" value="1"/>
</dbReference>
<protein>
    <submittedName>
        <fullName evidence="6">ModE molybdate transport repressor domain-containing protein</fullName>
    </submittedName>
</protein>
<dbReference type="GO" id="GO:0003677">
    <property type="term" value="F:DNA binding"/>
    <property type="evidence" value="ECO:0007669"/>
    <property type="project" value="UniProtKB-KW"/>
</dbReference>
<dbReference type="PROSITE" id="PS50931">
    <property type="entry name" value="HTH_LYSR"/>
    <property type="match status" value="1"/>
</dbReference>
<dbReference type="Proteomes" id="UP000184501">
    <property type="component" value="Unassembled WGS sequence"/>
</dbReference>
<evidence type="ECO:0000313" key="6">
    <source>
        <dbReference type="EMBL" id="SHF27676.1"/>
    </source>
</evidence>
<dbReference type="InterPro" id="IPR005119">
    <property type="entry name" value="LysR_subst-bd"/>
</dbReference>
<dbReference type="PRINTS" id="PR00039">
    <property type="entry name" value="HTHLYSR"/>
</dbReference>
<dbReference type="STRING" id="2017.SAMN05444320_10352"/>
<dbReference type="InterPro" id="IPR036388">
    <property type="entry name" value="WH-like_DNA-bd_sf"/>
</dbReference>
<reference evidence="6 7" key="1">
    <citation type="submission" date="2016-11" db="EMBL/GenBank/DDBJ databases">
        <authorList>
            <person name="Jaros S."/>
            <person name="Januszkiewicz K."/>
            <person name="Wedrychowicz H."/>
        </authorList>
    </citation>
    <scope>NUCLEOTIDE SEQUENCE [LARGE SCALE GENOMIC DNA]</scope>
    <source>
        <strain evidence="6 7">DSM 44523</strain>
    </source>
</reference>
<dbReference type="Pfam" id="PF00126">
    <property type="entry name" value="HTH_1"/>
    <property type="match status" value="1"/>
</dbReference>
<keyword evidence="3" id="KW-0238">DNA-binding</keyword>
<dbReference type="SUPFAM" id="SSF53850">
    <property type="entry name" value="Periplasmic binding protein-like II"/>
    <property type="match status" value="1"/>
</dbReference>
<dbReference type="EMBL" id="FQVN01000003">
    <property type="protein sequence ID" value="SHF27676.1"/>
    <property type="molecule type" value="Genomic_DNA"/>
</dbReference>
<dbReference type="GO" id="GO:0003700">
    <property type="term" value="F:DNA-binding transcription factor activity"/>
    <property type="evidence" value="ECO:0007669"/>
    <property type="project" value="InterPro"/>
</dbReference>
<keyword evidence="4" id="KW-0804">Transcription</keyword>
<accession>A0A1M5ACB3</accession>
<dbReference type="AlphaFoldDB" id="A0A1M5ACB3"/>
<evidence type="ECO:0000259" key="5">
    <source>
        <dbReference type="PROSITE" id="PS50931"/>
    </source>
</evidence>
<name>A0A1M5ACB3_STRHI</name>
<gene>
    <name evidence="6" type="ORF">SAMN05444320_10352</name>
</gene>
<dbReference type="PANTHER" id="PTHR30346">
    <property type="entry name" value="TRANSCRIPTIONAL DUAL REGULATOR HCAR-RELATED"/>
    <property type="match status" value="1"/>
</dbReference>
<dbReference type="Pfam" id="PF03466">
    <property type="entry name" value="LysR_substrate"/>
    <property type="match status" value="1"/>
</dbReference>
<dbReference type="OrthoDB" id="3673085at2"/>
<evidence type="ECO:0000313" key="7">
    <source>
        <dbReference type="Proteomes" id="UP000184501"/>
    </source>
</evidence>
<dbReference type="InterPro" id="IPR036390">
    <property type="entry name" value="WH_DNA-bd_sf"/>
</dbReference>